<accession>B7PIZ6</accession>
<evidence type="ECO:0000313" key="3">
    <source>
        <dbReference type="EnsemblMetazoa" id="ISCW017897-PA"/>
    </source>
</evidence>
<feature type="transmembrane region" description="Helical" evidence="1">
    <location>
        <begin position="77"/>
        <end position="95"/>
    </location>
</feature>
<dbReference type="VEuPathDB" id="VectorBase:ISCP_035441"/>
<dbReference type="HOGENOM" id="CLU_1628893_0_0_1"/>
<dbReference type="VEuPathDB" id="VectorBase:ISCW017897"/>
<keyword evidence="1" id="KW-0472">Membrane</keyword>
<organism>
    <name type="scientific">Ixodes scapularis</name>
    <name type="common">Black-legged tick</name>
    <name type="synonym">Deer tick</name>
    <dbReference type="NCBI Taxonomy" id="6945"/>
    <lineage>
        <taxon>Eukaryota</taxon>
        <taxon>Metazoa</taxon>
        <taxon>Ecdysozoa</taxon>
        <taxon>Arthropoda</taxon>
        <taxon>Chelicerata</taxon>
        <taxon>Arachnida</taxon>
        <taxon>Acari</taxon>
        <taxon>Parasitiformes</taxon>
        <taxon>Ixodida</taxon>
        <taxon>Ixodoidea</taxon>
        <taxon>Ixodidae</taxon>
        <taxon>Ixodinae</taxon>
        <taxon>Ixodes</taxon>
    </lineage>
</organism>
<dbReference type="EMBL" id="ABJB010367386">
    <property type="status" value="NOT_ANNOTATED_CDS"/>
    <property type="molecule type" value="Genomic_DNA"/>
</dbReference>
<dbReference type="EMBL" id="ABJB010581475">
    <property type="status" value="NOT_ANNOTATED_CDS"/>
    <property type="molecule type" value="Genomic_DNA"/>
</dbReference>
<dbReference type="EnsemblMetazoa" id="ISCW017897-RA">
    <property type="protein sequence ID" value="ISCW017897-PA"/>
    <property type="gene ID" value="ISCW017897"/>
</dbReference>
<protein>
    <submittedName>
        <fullName evidence="2 3">Uncharacterized protein</fullName>
    </submittedName>
</protein>
<dbReference type="OrthoDB" id="10037838at2759"/>
<reference evidence="2 4" key="1">
    <citation type="submission" date="2008-03" db="EMBL/GenBank/DDBJ databases">
        <title>Annotation of Ixodes scapularis.</title>
        <authorList>
            <consortium name="Ixodes scapularis Genome Project Consortium"/>
            <person name="Caler E."/>
            <person name="Hannick L.I."/>
            <person name="Bidwell S."/>
            <person name="Joardar V."/>
            <person name="Thiagarajan M."/>
            <person name="Amedeo P."/>
            <person name="Galinsky K.J."/>
            <person name="Schobel S."/>
            <person name="Inman J."/>
            <person name="Hostetler J."/>
            <person name="Miller J."/>
            <person name="Hammond M."/>
            <person name="Megy K."/>
            <person name="Lawson D."/>
            <person name="Kodira C."/>
            <person name="Sutton G."/>
            <person name="Meyer J."/>
            <person name="Hill C.A."/>
            <person name="Birren B."/>
            <person name="Nene V."/>
            <person name="Collins F."/>
            <person name="Alarcon-Chaidez F."/>
            <person name="Wikel S."/>
            <person name="Strausberg R."/>
        </authorList>
    </citation>
    <scope>NUCLEOTIDE SEQUENCE [LARGE SCALE GENOMIC DNA]</scope>
    <source>
        <strain evidence="4">Wikel</strain>
        <strain evidence="2">Wikel colony</strain>
    </source>
</reference>
<evidence type="ECO:0000313" key="2">
    <source>
        <dbReference type="EMBL" id="EEC06568.1"/>
    </source>
</evidence>
<evidence type="ECO:0000256" key="1">
    <source>
        <dbReference type="SAM" id="Phobius"/>
    </source>
</evidence>
<reference evidence="3" key="2">
    <citation type="submission" date="2020-05" db="UniProtKB">
        <authorList>
            <consortium name="EnsemblMetazoa"/>
        </authorList>
    </citation>
    <scope>IDENTIFICATION</scope>
    <source>
        <strain evidence="3">wikel</strain>
    </source>
</reference>
<dbReference type="InParanoid" id="B7PIZ6"/>
<name>B7PIZ6_IXOSC</name>
<sequence length="163" mass="17289">MANVDYGYGTIARVCLVARCPAPRQLRGRPLPCHPGLFKATQLRLRSQGSGAEAAWARALTADPGDPAEAGGGGSPTWPILAFLAFVLGAPWLLWRIFSAASKRAGAASQWASGAGDHFVAVAQFSFRPENSTELAVKAGQQLRLAPKGEWSVATGRTWMDGR</sequence>
<keyword evidence="1" id="KW-0812">Transmembrane</keyword>
<dbReference type="AlphaFoldDB" id="B7PIZ6"/>
<keyword evidence="4" id="KW-1185">Reference proteome</keyword>
<dbReference type="VEuPathDB" id="VectorBase:ISCI017897"/>
<gene>
    <name evidence="2" type="ORF">IscW_ISCW017897</name>
</gene>
<dbReference type="PaxDb" id="6945-B7PIZ6"/>
<dbReference type="STRING" id="6945.B7PIZ6"/>
<keyword evidence="1" id="KW-1133">Transmembrane helix</keyword>
<evidence type="ECO:0000313" key="4">
    <source>
        <dbReference type="Proteomes" id="UP000001555"/>
    </source>
</evidence>
<dbReference type="EMBL" id="DS722680">
    <property type="protein sequence ID" value="EEC06568.1"/>
    <property type="molecule type" value="Genomic_DNA"/>
</dbReference>
<dbReference type="Proteomes" id="UP000001555">
    <property type="component" value="Unassembled WGS sequence"/>
</dbReference>
<dbReference type="EMBL" id="ABJB010012956">
    <property type="status" value="NOT_ANNOTATED_CDS"/>
    <property type="molecule type" value="Genomic_DNA"/>
</dbReference>
<proteinExistence type="predicted"/>